<organism evidence="1 2">
    <name type="scientific">Oligosphaera ethanolica</name>
    <dbReference type="NCBI Taxonomy" id="760260"/>
    <lineage>
        <taxon>Bacteria</taxon>
        <taxon>Pseudomonadati</taxon>
        <taxon>Lentisphaerota</taxon>
        <taxon>Oligosphaeria</taxon>
        <taxon>Oligosphaerales</taxon>
        <taxon>Oligosphaeraceae</taxon>
        <taxon>Oligosphaera</taxon>
    </lineage>
</organism>
<dbReference type="Proteomes" id="UP001238163">
    <property type="component" value="Unassembled WGS sequence"/>
</dbReference>
<evidence type="ECO:0000313" key="1">
    <source>
        <dbReference type="EMBL" id="MDQ0291119.1"/>
    </source>
</evidence>
<dbReference type="EMBL" id="JAUSVL010000001">
    <property type="protein sequence ID" value="MDQ0291119.1"/>
    <property type="molecule type" value="Genomic_DNA"/>
</dbReference>
<protein>
    <submittedName>
        <fullName evidence="1">Uncharacterized protein</fullName>
    </submittedName>
</protein>
<comment type="caution">
    <text evidence="1">The sequence shown here is derived from an EMBL/GenBank/DDBJ whole genome shotgun (WGS) entry which is preliminary data.</text>
</comment>
<reference evidence="1" key="1">
    <citation type="submission" date="2023-07" db="EMBL/GenBank/DDBJ databases">
        <title>Genomic Encyclopedia of Type Strains, Phase IV (KMG-IV): sequencing the most valuable type-strain genomes for metagenomic binning, comparative biology and taxonomic classification.</title>
        <authorList>
            <person name="Goeker M."/>
        </authorList>
    </citation>
    <scope>NUCLEOTIDE SEQUENCE</scope>
    <source>
        <strain evidence="1">DSM 24202</strain>
    </source>
</reference>
<proteinExistence type="predicted"/>
<name>A0AAE3VIJ9_9BACT</name>
<keyword evidence="2" id="KW-1185">Reference proteome</keyword>
<dbReference type="RefSeq" id="WP_307263442.1">
    <property type="nucleotide sequence ID" value="NZ_JAUSVL010000001.1"/>
</dbReference>
<dbReference type="AlphaFoldDB" id="A0AAE3VIJ9"/>
<accession>A0AAE3VIJ9</accession>
<sequence>MLKQQHFTIPHNELPENRLRHVFTGFHPELPTTPAKIAREAHPMLL</sequence>
<gene>
    <name evidence="1" type="ORF">J3R75_003226</name>
</gene>
<evidence type="ECO:0000313" key="2">
    <source>
        <dbReference type="Proteomes" id="UP001238163"/>
    </source>
</evidence>